<dbReference type="EMBL" id="OQ362005">
    <property type="protein sequence ID" value="WCX68762.1"/>
    <property type="molecule type" value="Genomic_DNA"/>
</dbReference>
<keyword evidence="2" id="KW-1185">Reference proteome</keyword>
<proteinExistence type="predicted"/>
<accession>A0AAE9YK53</accession>
<name>A0AAE9YK53_9CAUD</name>
<dbReference type="Proteomes" id="UP001217333">
    <property type="component" value="Segment"/>
</dbReference>
<sequence>MTKEEYLARHITMKRLLDIFGGMDGGISFMDLRSFVDTAEGEAISKVLSNMGVLLDVANVATNITIDDLPELVIKNAEEKANS</sequence>
<evidence type="ECO:0000313" key="2">
    <source>
        <dbReference type="Proteomes" id="UP001217333"/>
    </source>
</evidence>
<protein>
    <submittedName>
        <fullName evidence="1">Uncharacterized protein</fullName>
    </submittedName>
</protein>
<organism evidence="1 2">
    <name type="scientific">Salmonella phage GSW6</name>
    <dbReference type="NCBI Taxonomy" id="3025422"/>
    <lineage>
        <taxon>Viruses</taxon>
        <taxon>Duplodnaviria</taxon>
        <taxon>Heunggongvirae</taxon>
        <taxon>Uroviricota</taxon>
        <taxon>Caudoviricetes</taxon>
        <taxon>Demerecviridae</taxon>
        <taxon>Markadamsvirinae</taxon>
        <taxon>Epseptimavirus</taxon>
        <taxon>Epseptimavirus GSW6</taxon>
    </lineage>
</organism>
<reference evidence="1" key="1">
    <citation type="submission" date="2023-01" db="EMBL/GenBank/DDBJ databases">
        <authorList>
            <person name="Bringhurst R.M."/>
            <person name="Homer T.E."/>
        </authorList>
    </citation>
    <scope>NUCLEOTIDE SEQUENCE</scope>
</reference>
<dbReference type="RefSeq" id="YP_012772509.1">
    <property type="nucleotide sequence ID" value="NC_111398.1"/>
</dbReference>
<evidence type="ECO:0000313" key="1">
    <source>
        <dbReference type="EMBL" id="WCX68762.1"/>
    </source>
</evidence>